<organism evidence="1">
    <name type="scientific">Siphoviridae sp. ctvod4</name>
    <dbReference type="NCBI Taxonomy" id="2827595"/>
    <lineage>
        <taxon>Viruses</taxon>
        <taxon>Duplodnaviria</taxon>
        <taxon>Heunggongvirae</taxon>
        <taxon>Uroviricota</taxon>
        <taxon>Caudoviricetes</taxon>
    </lineage>
</organism>
<protein>
    <submittedName>
        <fullName evidence="1">Uncharacterized protein</fullName>
    </submittedName>
</protein>
<accession>A0A8S5LKL1</accession>
<name>A0A8S5LKL1_9CAUD</name>
<dbReference type="EMBL" id="BK015869">
    <property type="protein sequence ID" value="DAD70620.1"/>
    <property type="molecule type" value="Genomic_DNA"/>
</dbReference>
<sequence>MAKLQQMNEMTKQSSQILLNNGYVTYEGKKFSECEPYEREEFNNALHIVRVSDIQDQEPPVLNLFEMRKENYTPNGKVSKAMFDCLISKVRIEEESTLDYFVISSSHGVYHLCVGGEWVKRGGQSRIEITYNDSYVEYRGSYYNLQFTEEQQDTLLDLLCKTYDNLEDEEHYRWCDNYETNKMRYEESLSHDWRQFI</sequence>
<proteinExistence type="predicted"/>
<evidence type="ECO:0000313" key="1">
    <source>
        <dbReference type="EMBL" id="DAD70620.1"/>
    </source>
</evidence>
<reference evidence="1" key="1">
    <citation type="journal article" date="2021" name="Proc. Natl. Acad. Sci. U.S.A.">
        <title>A Catalog of Tens of Thousands of Viruses from Human Metagenomes Reveals Hidden Associations with Chronic Diseases.</title>
        <authorList>
            <person name="Tisza M.J."/>
            <person name="Buck C.B."/>
        </authorList>
    </citation>
    <scope>NUCLEOTIDE SEQUENCE</scope>
    <source>
        <strain evidence="1">Ctvod4</strain>
    </source>
</reference>